<gene>
    <name evidence="1" type="ORF">C1SCF055_LOCUS35883</name>
</gene>
<dbReference type="AlphaFoldDB" id="A0A9P1GE49"/>
<comment type="caution">
    <text evidence="1">The sequence shown here is derived from an EMBL/GenBank/DDBJ whole genome shotgun (WGS) entry which is preliminary data.</text>
</comment>
<accession>A0A9P1GE49</accession>
<keyword evidence="3" id="KW-1185">Reference proteome</keyword>
<dbReference type="EMBL" id="CAMXCT020004871">
    <property type="protein sequence ID" value="CAL1164006.1"/>
    <property type="molecule type" value="Genomic_DNA"/>
</dbReference>
<dbReference type="EMBL" id="CAMXCT030004871">
    <property type="protein sequence ID" value="CAL4797943.1"/>
    <property type="molecule type" value="Genomic_DNA"/>
</dbReference>
<reference evidence="2" key="2">
    <citation type="submission" date="2024-04" db="EMBL/GenBank/DDBJ databases">
        <authorList>
            <person name="Chen Y."/>
            <person name="Shah S."/>
            <person name="Dougan E. K."/>
            <person name="Thang M."/>
            <person name="Chan C."/>
        </authorList>
    </citation>
    <scope>NUCLEOTIDE SEQUENCE [LARGE SCALE GENOMIC DNA]</scope>
</reference>
<protein>
    <submittedName>
        <fullName evidence="1">Uncharacterized protein</fullName>
    </submittedName>
</protein>
<organism evidence="1">
    <name type="scientific">Cladocopium goreaui</name>
    <dbReference type="NCBI Taxonomy" id="2562237"/>
    <lineage>
        <taxon>Eukaryota</taxon>
        <taxon>Sar</taxon>
        <taxon>Alveolata</taxon>
        <taxon>Dinophyceae</taxon>
        <taxon>Suessiales</taxon>
        <taxon>Symbiodiniaceae</taxon>
        <taxon>Cladocopium</taxon>
    </lineage>
</organism>
<evidence type="ECO:0000313" key="3">
    <source>
        <dbReference type="Proteomes" id="UP001152797"/>
    </source>
</evidence>
<evidence type="ECO:0000313" key="1">
    <source>
        <dbReference type="EMBL" id="CAI4010631.1"/>
    </source>
</evidence>
<dbReference type="EMBL" id="CAMXCT010004871">
    <property type="protein sequence ID" value="CAI4010631.1"/>
    <property type="molecule type" value="Genomic_DNA"/>
</dbReference>
<name>A0A9P1GE49_9DINO</name>
<reference evidence="1" key="1">
    <citation type="submission" date="2022-10" db="EMBL/GenBank/DDBJ databases">
        <authorList>
            <person name="Chen Y."/>
            <person name="Dougan E. K."/>
            <person name="Chan C."/>
            <person name="Rhodes N."/>
            <person name="Thang M."/>
        </authorList>
    </citation>
    <scope>NUCLEOTIDE SEQUENCE</scope>
</reference>
<sequence length="150" mass="16252">MSETAEAADPSAQSKSETINMTVEPYEMEDAAVQEVVDTLPETAEKYQEIRKHGIDVMAKCKSEIMSPRMTPTHETGLNPVMSHSLTSDDPAAVFQIEEDVHEAIIDTGASRAVIGHERLSGLENGWLDQSGSCARSDSLSTIKLSVESS</sequence>
<evidence type="ECO:0000313" key="2">
    <source>
        <dbReference type="EMBL" id="CAL1164006.1"/>
    </source>
</evidence>
<proteinExistence type="predicted"/>
<dbReference type="Proteomes" id="UP001152797">
    <property type="component" value="Unassembled WGS sequence"/>
</dbReference>